<dbReference type="GO" id="GO:0006508">
    <property type="term" value="P:proteolysis"/>
    <property type="evidence" value="ECO:0007669"/>
    <property type="project" value="UniProtKB-KW"/>
</dbReference>
<dbReference type="Pfam" id="PF00877">
    <property type="entry name" value="NLPC_P60"/>
    <property type="match status" value="1"/>
</dbReference>
<dbReference type="CDD" id="cd00118">
    <property type="entry name" value="LysM"/>
    <property type="match status" value="1"/>
</dbReference>
<evidence type="ECO:0000259" key="9">
    <source>
        <dbReference type="PROSITE" id="PS51935"/>
    </source>
</evidence>
<comment type="similarity">
    <text evidence="1">Belongs to the peptidase C40 family.</text>
</comment>
<feature type="domain" description="NlpC/P60" evidence="9">
    <location>
        <begin position="95"/>
        <end position="220"/>
    </location>
</feature>
<dbReference type="InterPro" id="IPR051202">
    <property type="entry name" value="Peptidase_C40"/>
</dbReference>
<keyword evidence="6" id="KW-0788">Thiol protease</keyword>
<protein>
    <submittedName>
        <fullName evidence="10">Uncharacterized protein</fullName>
    </submittedName>
</protein>
<evidence type="ECO:0000256" key="6">
    <source>
        <dbReference type="ARBA" id="ARBA00022807"/>
    </source>
</evidence>
<organism evidence="10">
    <name type="scientific">Sulfurovum sp. enrichment culture clone C5</name>
    <dbReference type="NCBI Taxonomy" id="497650"/>
    <lineage>
        <taxon>Bacteria</taxon>
        <taxon>Pseudomonadati</taxon>
        <taxon>Campylobacterota</taxon>
        <taxon>Epsilonproteobacteria</taxon>
        <taxon>Campylobacterales</taxon>
        <taxon>Sulfurovaceae</taxon>
        <taxon>Sulfurovum</taxon>
        <taxon>environmental samples</taxon>
    </lineage>
</organism>
<dbReference type="SMART" id="SM00257">
    <property type="entry name" value="LysM"/>
    <property type="match status" value="1"/>
</dbReference>
<feature type="chain" id="PRO_5006629847" evidence="7">
    <location>
        <begin position="21"/>
        <end position="221"/>
    </location>
</feature>
<evidence type="ECO:0000259" key="8">
    <source>
        <dbReference type="PROSITE" id="PS51782"/>
    </source>
</evidence>
<keyword evidence="5" id="KW-0378">Hydrolase</keyword>
<dbReference type="AlphaFoldDB" id="A0A0S4XP44"/>
<dbReference type="InterPro" id="IPR018392">
    <property type="entry name" value="LysM"/>
</dbReference>
<dbReference type="Gene3D" id="3.90.1720.10">
    <property type="entry name" value="endopeptidase domain like (from Nostoc punctiforme)"/>
    <property type="match status" value="1"/>
</dbReference>
<dbReference type="PANTHER" id="PTHR47053:SF1">
    <property type="entry name" value="MUREIN DD-ENDOPEPTIDASE MEPH-RELATED"/>
    <property type="match status" value="1"/>
</dbReference>
<keyword evidence="2" id="KW-0645">Protease</keyword>
<dbReference type="SUPFAM" id="SSF54001">
    <property type="entry name" value="Cysteine proteinases"/>
    <property type="match status" value="1"/>
</dbReference>
<proteinExistence type="inferred from homology"/>
<feature type="signal peptide" evidence="7">
    <location>
        <begin position="1"/>
        <end position="20"/>
    </location>
</feature>
<evidence type="ECO:0000256" key="4">
    <source>
        <dbReference type="ARBA" id="ARBA00022737"/>
    </source>
</evidence>
<dbReference type="Pfam" id="PF01476">
    <property type="entry name" value="LysM"/>
    <property type="match status" value="1"/>
</dbReference>
<dbReference type="GO" id="GO:0008234">
    <property type="term" value="F:cysteine-type peptidase activity"/>
    <property type="evidence" value="ECO:0007669"/>
    <property type="project" value="UniProtKB-KW"/>
</dbReference>
<dbReference type="InterPro" id="IPR000064">
    <property type="entry name" value="NLP_P60_dom"/>
</dbReference>
<evidence type="ECO:0000256" key="2">
    <source>
        <dbReference type="ARBA" id="ARBA00022670"/>
    </source>
</evidence>
<dbReference type="PANTHER" id="PTHR47053">
    <property type="entry name" value="MUREIN DD-ENDOPEPTIDASE MEPH-RELATED"/>
    <property type="match status" value="1"/>
</dbReference>
<dbReference type="PROSITE" id="PS51935">
    <property type="entry name" value="NLPC_P60"/>
    <property type="match status" value="1"/>
</dbReference>
<dbReference type="InterPro" id="IPR038765">
    <property type="entry name" value="Papain-like_cys_pep_sf"/>
</dbReference>
<evidence type="ECO:0000256" key="5">
    <source>
        <dbReference type="ARBA" id="ARBA00022801"/>
    </source>
</evidence>
<dbReference type="Gene3D" id="3.10.350.10">
    <property type="entry name" value="LysM domain"/>
    <property type="match status" value="1"/>
</dbReference>
<evidence type="ECO:0000256" key="1">
    <source>
        <dbReference type="ARBA" id="ARBA00007074"/>
    </source>
</evidence>
<keyword evidence="3 7" id="KW-0732">Signal</keyword>
<accession>A0A0S4XP44</accession>
<dbReference type="SUPFAM" id="SSF54106">
    <property type="entry name" value="LysM domain"/>
    <property type="match status" value="1"/>
</dbReference>
<dbReference type="EMBL" id="FAXN01000043">
    <property type="protein sequence ID" value="CUV65701.1"/>
    <property type="molecule type" value="Genomic_DNA"/>
</dbReference>
<dbReference type="PROSITE" id="PS51782">
    <property type="entry name" value="LYSM"/>
    <property type="match status" value="1"/>
</dbReference>
<dbReference type="InterPro" id="IPR036779">
    <property type="entry name" value="LysM_dom_sf"/>
</dbReference>
<reference evidence="10" key="1">
    <citation type="submission" date="2015-11" db="EMBL/GenBank/DDBJ databases">
        <authorList>
            <person name="Zhang Y."/>
            <person name="Guo Z."/>
        </authorList>
    </citation>
    <scope>NUCLEOTIDE SEQUENCE</scope>
    <source>
        <strain evidence="10">BN30871</strain>
    </source>
</reference>
<sequence length="221" mass="24561">MKKIIFFTSMLLIVSSFAEAKTYQIKKGDTLTAIAHSNCIDTAQLRRANKISLGEKLDIGRSITIPGDGCENNRNIFSFNLNKNDTEKKNYASDSLSYASVPFKASKFLGHRYVWGAVGPNTFDCSGFTSYLYKKEGINIPRTAFAQFNSGKKIDRSDLQKGDLVFFDTSKKMTGKVNHVGLYIGNNQFIHASSAKHKVVVATLSGGFYSNRFMGARRYTA</sequence>
<evidence type="ECO:0000256" key="7">
    <source>
        <dbReference type="SAM" id="SignalP"/>
    </source>
</evidence>
<keyword evidence="4" id="KW-0677">Repeat</keyword>
<name>A0A0S4XP44_9BACT</name>
<gene>
    <name evidence="10" type="ORF">BN3087_420011</name>
</gene>
<evidence type="ECO:0000256" key="3">
    <source>
        <dbReference type="ARBA" id="ARBA00022729"/>
    </source>
</evidence>
<evidence type="ECO:0000313" key="10">
    <source>
        <dbReference type="EMBL" id="CUV65701.1"/>
    </source>
</evidence>
<feature type="domain" description="LysM" evidence="8">
    <location>
        <begin position="21"/>
        <end position="65"/>
    </location>
</feature>